<organism evidence="2 3">
    <name type="scientific">Pythium oligandrum</name>
    <name type="common">Mycoparasitic fungus</name>
    <dbReference type="NCBI Taxonomy" id="41045"/>
    <lineage>
        <taxon>Eukaryota</taxon>
        <taxon>Sar</taxon>
        <taxon>Stramenopiles</taxon>
        <taxon>Oomycota</taxon>
        <taxon>Peronosporomycetes</taxon>
        <taxon>Pythiales</taxon>
        <taxon>Pythiaceae</taxon>
        <taxon>Pythium</taxon>
    </lineage>
</organism>
<dbReference type="InterPro" id="IPR027951">
    <property type="entry name" value="Nepro_N"/>
</dbReference>
<dbReference type="Proteomes" id="UP000794436">
    <property type="component" value="Unassembled WGS sequence"/>
</dbReference>
<accession>A0A8K1CN75</accession>
<dbReference type="Pfam" id="PF14780">
    <property type="entry name" value="NEPRO_N"/>
    <property type="match status" value="1"/>
</dbReference>
<sequence length="225" mass="25309">MATMEMVDSAEAMTTLQRDLRSADDVLRTLKEEIGLFQRSMYKNHSQHRRAAFYKHLQEVKRYMRDLSIVEMEKLFGDARDVVAQLELQDGEHHVSWKALSGDLKVTIDAVLRRFVTFAQGISGVIQAAQKAYKYPLNQRSTAISCPDLEMTCCSLTALCFSPFILARLTLLFKTLLIRAIEGHGGITLIYLNEVTKSNPLRARVTAIQLSGYRIPADAIAVANT</sequence>
<name>A0A8K1CN75_PYTOL</name>
<comment type="caution">
    <text evidence="2">The sequence shown here is derived from an EMBL/GenBank/DDBJ whole genome shotgun (WGS) entry which is preliminary data.</text>
</comment>
<evidence type="ECO:0000313" key="3">
    <source>
        <dbReference type="Proteomes" id="UP000794436"/>
    </source>
</evidence>
<gene>
    <name evidence="2" type="ORF">Poli38472_008332</name>
</gene>
<feature type="domain" description="Nucleolus and neural progenitor protein-like N-terminal" evidence="1">
    <location>
        <begin position="11"/>
        <end position="139"/>
    </location>
</feature>
<dbReference type="EMBL" id="SPLM01000037">
    <property type="protein sequence ID" value="TMW65690.1"/>
    <property type="molecule type" value="Genomic_DNA"/>
</dbReference>
<keyword evidence="3" id="KW-1185">Reference proteome</keyword>
<dbReference type="OrthoDB" id="114080at2759"/>
<proteinExistence type="predicted"/>
<evidence type="ECO:0000313" key="2">
    <source>
        <dbReference type="EMBL" id="TMW65690.1"/>
    </source>
</evidence>
<evidence type="ECO:0000259" key="1">
    <source>
        <dbReference type="Pfam" id="PF14780"/>
    </source>
</evidence>
<reference evidence="2" key="1">
    <citation type="submission" date="2019-03" db="EMBL/GenBank/DDBJ databases">
        <title>Long read genome sequence of the mycoparasitic Pythium oligandrum ATCC 38472 isolated from sugarbeet rhizosphere.</title>
        <authorList>
            <person name="Gaulin E."/>
        </authorList>
    </citation>
    <scope>NUCLEOTIDE SEQUENCE</scope>
    <source>
        <strain evidence="2">ATCC 38472_TT</strain>
    </source>
</reference>
<protein>
    <recommendedName>
        <fullName evidence="1">Nucleolus and neural progenitor protein-like N-terminal domain-containing protein</fullName>
    </recommendedName>
</protein>
<dbReference type="AlphaFoldDB" id="A0A8K1CN75"/>